<dbReference type="SUPFAM" id="SSF52540">
    <property type="entry name" value="P-loop containing nucleoside triphosphate hydrolases"/>
    <property type="match status" value="1"/>
</dbReference>
<evidence type="ECO:0000313" key="7">
    <source>
        <dbReference type="Proteomes" id="UP000578819"/>
    </source>
</evidence>
<accession>A0A7W7SW69</accession>
<feature type="domain" description="ABC transporter" evidence="5">
    <location>
        <begin position="8"/>
        <end position="233"/>
    </location>
</feature>
<keyword evidence="7" id="KW-1185">Reference proteome</keyword>
<protein>
    <submittedName>
        <fullName evidence="6">ABC-2 type transport system ATP-binding protein</fullName>
    </submittedName>
</protein>
<dbReference type="Proteomes" id="UP000578819">
    <property type="component" value="Unassembled WGS sequence"/>
</dbReference>
<evidence type="ECO:0000259" key="5">
    <source>
        <dbReference type="PROSITE" id="PS50893"/>
    </source>
</evidence>
<dbReference type="GO" id="GO:0016887">
    <property type="term" value="F:ATP hydrolysis activity"/>
    <property type="evidence" value="ECO:0007669"/>
    <property type="project" value="InterPro"/>
</dbReference>
<name>A0A7W7SW69_9ACTN</name>
<proteinExistence type="inferred from homology"/>
<dbReference type="PANTHER" id="PTHR43335">
    <property type="entry name" value="ABC TRANSPORTER, ATP-BINDING PROTEIN"/>
    <property type="match status" value="1"/>
</dbReference>
<keyword evidence="4 6" id="KW-0067">ATP-binding</keyword>
<dbReference type="InterPro" id="IPR003593">
    <property type="entry name" value="AAA+_ATPase"/>
</dbReference>
<dbReference type="PANTHER" id="PTHR43335:SF4">
    <property type="entry name" value="ABC TRANSPORTER, ATP-BINDING PROTEIN"/>
    <property type="match status" value="1"/>
</dbReference>
<dbReference type="GO" id="GO:0005524">
    <property type="term" value="F:ATP binding"/>
    <property type="evidence" value="ECO:0007669"/>
    <property type="project" value="UniProtKB-KW"/>
</dbReference>
<dbReference type="InterPro" id="IPR003439">
    <property type="entry name" value="ABC_transporter-like_ATP-bd"/>
</dbReference>
<dbReference type="Gene3D" id="3.40.50.300">
    <property type="entry name" value="P-loop containing nucleotide triphosphate hydrolases"/>
    <property type="match status" value="1"/>
</dbReference>
<keyword evidence="2" id="KW-0813">Transport</keyword>
<keyword evidence="3" id="KW-0547">Nucleotide-binding</keyword>
<dbReference type="InterPro" id="IPR027417">
    <property type="entry name" value="P-loop_NTPase"/>
</dbReference>
<dbReference type="EMBL" id="JACHJW010000001">
    <property type="protein sequence ID" value="MBB4962107.1"/>
    <property type="molecule type" value="Genomic_DNA"/>
</dbReference>
<gene>
    <name evidence="6" type="ORF">FHR38_005840</name>
</gene>
<dbReference type="PROSITE" id="PS50893">
    <property type="entry name" value="ABC_TRANSPORTER_2"/>
    <property type="match status" value="1"/>
</dbReference>
<sequence length="317" mass="33904">MTRERLPIQVSHLTKRFGDITAVHDLSFTVEPGRVTGFLGPNGAGKTTTMRMLTGLVSPTSGTATIGGQRYQRLSHPSRTVGAVFDATAFHPGHTARDHLRIYAAMGGHRSDRVTEVLALLGLTDAANRRTRGFSTGMRQRLNLATALLGDPQVLLLDEPSNGLDPAGMSWLREFLRSLADQGRTILVSSHVLSEVEQLVDDVVVIQRGELVAAGPWAQLAGSPAVLVRSPDAGALATVLTADPKAGPPAPRVEALGPDQLRVHGADVAYVADLAASHQLRVYELRTDDSSLEELFLRLTADQAKATHEPVGAQWDG</sequence>
<evidence type="ECO:0000256" key="3">
    <source>
        <dbReference type="ARBA" id="ARBA00022741"/>
    </source>
</evidence>
<dbReference type="RefSeq" id="WP_184538094.1">
    <property type="nucleotide sequence ID" value="NZ_JACHJW010000001.1"/>
</dbReference>
<dbReference type="SMART" id="SM00382">
    <property type="entry name" value="AAA"/>
    <property type="match status" value="1"/>
</dbReference>
<dbReference type="AlphaFoldDB" id="A0A7W7SW69"/>
<evidence type="ECO:0000256" key="1">
    <source>
        <dbReference type="ARBA" id="ARBA00005417"/>
    </source>
</evidence>
<dbReference type="Pfam" id="PF00005">
    <property type="entry name" value="ABC_tran"/>
    <property type="match status" value="1"/>
</dbReference>
<dbReference type="CDD" id="cd03268">
    <property type="entry name" value="ABC_BcrA_bacitracin_resist"/>
    <property type="match status" value="1"/>
</dbReference>
<comment type="caution">
    <text evidence="6">The sequence shown here is derived from an EMBL/GenBank/DDBJ whole genome shotgun (WGS) entry which is preliminary data.</text>
</comment>
<organism evidence="6 7">
    <name type="scientific">Micromonospora polyrhachis</name>
    <dbReference type="NCBI Taxonomy" id="1282883"/>
    <lineage>
        <taxon>Bacteria</taxon>
        <taxon>Bacillati</taxon>
        <taxon>Actinomycetota</taxon>
        <taxon>Actinomycetes</taxon>
        <taxon>Micromonosporales</taxon>
        <taxon>Micromonosporaceae</taxon>
        <taxon>Micromonospora</taxon>
    </lineage>
</organism>
<evidence type="ECO:0000313" key="6">
    <source>
        <dbReference type="EMBL" id="MBB4962107.1"/>
    </source>
</evidence>
<evidence type="ECO:0000256" key="4">
    <source>
        <dbReference type="ARBA" id="ARBA00022840"/>
    </source>
</evidence>
<evidence type="ECO:0000256" key="2">
    <source>
        <dbReference type="ARBA" id="ARBA00022448"/>
    </source>
</evidence>
<reference evidence="6 7" key="1">
    <citation type="submission" date="2020-08" db="EMBL/GenBank/DDBJ databases">
        <title>Sequencing the genomes of 1000 actinobacteria strains.</title>
        <authorList>
            <person name="Klenk H.-P."/>
        </authorList>
    </citation>
    <scope>NUCLEOTIDE SEQUENCE [LARGE SCALE GENOMIC DNA]</scope>
    <source>
        <strain evidence="6 7">DSM 45886</strain>
    </source>
</reference>
<comment type="similarity">
    <text evidence="1">Belongs to the ABC transporter superfamily.</text>
</comment>